<feature type="region of interest" description="Disordered" evidence="1">
    <location>
        <begin position="127"/>
        <end position="153"/>
    </location>
</feature>
<evidence type="ECO:0000313" key="4">
    <source>
        <dbReference type="Proteomes" id="UP000063699"/>
    </source>
</evidence>
<sequence length="195" mass="19654">MRKNTLAGAVAFGIAGLFIVGGVANAEQGPGNDGRIAVGKASYKAGETVEMSGVCRMEGVAKWTVTSKAFVAPGEVRIAGQAHDGFTGTAKVGKDVKPGTYTVSFTCVDRAISANLKVVGAEQKQAKPAETTKKADGQVAVKPKGAADTGEGDVVAAPAREQGSNTGLYALGGAGLLAAGGAGAFMLRRRSRTQN</sequence>
<organism evidence="3 4">
    <name type="scientific">Kibdelosporangium phytohabitans</name>
    <dbReference type="NCBI Taxonomy" id="860235"/>
    <lineage>
        <taxon>Bacteria</taxon>
        <taxon>Bacillati</taxon>
        <taxon>Actinomycetota</taxon>
        <taxon>Actinomycetes</taxon>
        <taxon>Pseudonocardiales</taxon>
        <taxon>Pseudonocardiaceae</taxon>
        <taxon>Kibdelosporangium</taxon>
    </lineage>
</organism>
<dbReference type="OrthoDB" id="3629550at2"/>
<proteinExistence type="predicted"/>
<dbReference type="EMBL" id="CP012752">
    <property type="protein sequence ID" value="ALG13668.1"/>
    <property type="molecule type" value="Genomic_DNA"/>
</dbReference>
<evidence type="ECO:0000256" key="2">
    <source>
        <dbReference type="SAM" id="Phobius"/>
    </source>
</evidence>
<reference evidence="3 4" key="1">
    <citation type="submission" date="2015-07" db="EMBL/GenBank/DDBJ databases">
        <title>Genome sequencing of Kibdelosporangium phytohabitans.</title>
        <authorList>
            <person name="Qin S."/>
            <person name="Xing K."/>
        </authorList>
    </citation>
    <scope>NUCLEOTIDE SEQUENCE [LARGE SCALE GENOMIC DNA]</scope>
    <source>
        <strain evidence="3 4">KLBMP1111</strain>
    </source>
</reference>
<keyword evidence="4" id="KW-1185">Reference proteome</keyword>
<feature type="compositionally biased region" description="Basic and acidic residues" evidence="1">
    <location>
        <begin position="127"/>
        <end position="136"/>
    </location>
</feature>
<gene>
    <name evidence="3" type="ORF">AOZ06_48505</name>
</gene>
<evidence type="ECO:0008006" key="5">
    <source>
        <dbReference type="Google" id="ProtNLM"/>
    </source>
</evidence>
<name>A0A0N9IBP9_9PSEU</name>
<keyword evidence="2" id="KW-0472">Membrane</keyword>
<feature type="transmembrane region" description="Helical" evidence="2">
    <location>
        <begin position="168"/>
        <end position="187"/>
    </location>
</feature>
<protein>
    <recommendedName>
        <fullName evidence="5">Gram-positive cocci surface proteins LPxTG domain-containing protein</fullName>
    </recommendedName>
</protein>
<dbReference type="STRING" id="860235.AOZ06_48505"/>
<dbReference type="KEGG" id="kphy:AOZ06_48505"/>
<evidence type="ECO:0000256" key="1">
    <source>
        <dbReference type="SAM" id="MobiDB-lite"/>
    </source>
</evidence>
<accession>A0A0N9IBP9</accession>
<dbReference type="AlphaFoldDB" id="A0A0N9IBP9"/>
<keyword evidence="2" id="KW-1133">Transmembrane helix</keyword>
<evidence type="ECO:0000313" key="3">
    <source>
        <dbReference type="EMBL" id="ALG13668.1"/>
    </source>
</evidence>
<keyword evidence="2" id="KW-0812">Transmembrane</keyword>
<dbReference type="RefSeq" id="WP_054295554.1">
    <property type="nucleotide sequence ID" value="NZ_CP012752.1"/>
</dbReference>
<dbReference type="Proteomes" id="UP000063699">
    <property type="component" value="Chromosome"/>
</dbReference>